<comment type="caution">
    <text evidence="2">The sequence shown here is derived from an EMBL/GenBank/DDBJ whole genome shotgun (WGS) entry which is preliminary data.</text>
</comment>
<keyword evidence="3" id="KW-1185">Reference proteome</keyword>
<evidence type="ECO:0000313" key="2">
    <source>
        <dbReference type="EMBL" id="MPC49666.1"/>
    </source>
</evidence>
<feature type="compositionally biased region" description="Polar residues" evidence="1">
    <location>
        <begin position="1"/>
        <end position="20"/>
    </location>
</feature>
<evidence type="ECO:0000256" key="1">
    <source>
        <dbReference type="SAM" id="MobiDB-lite"/>
    </source>
</evidence>
<accession>A0A5B7FVU5</accession>
<feature type="region of interest" description="Disordered" evidence="1">
    <location>
        <begin position="1"/>
        <end position="56"/>
    </location>
</feature>
<feature type="compositionally biased region" description="Low complexity" evidence="1">
    <location>
        <begin position="21"/>
        <end position="55"/>
    </location>
</feature>
<dbReference type="EMBL" id="VSRR010009023">
    <property type="protein sequence ID" value="MPC49666.1"/>
    <property type="molecule type" value="Genomic_DNA"/>
</dbReference>
<protein>
    <submittedName>
        <fullName evidence="2">Uncharacterized protein</fullName>
    </submittedName>
</protein>
<proteinExistence type="predicted"/>
<reference evidence="2 3" key="1">
    <citation type="submission" date="2019-05" db="EMBL/GenBank/DDBJ databases">
        <title>Another draft genome of Portunus trituberculatus and its Hox gene families provides insights of decapod evolution.</title>
        <authorList>
            <person name="Jeong J.-H."/>
            <person name="Song I."/>
            <person name="Kim S."/>
            <person name="Choi T."/>
            <person name="Kim D."/>
            <person name="Ryu S."/>
            <person name="Kim W."/>
        </authorList>
    </citation>
    <scope>NUCLEOTIDE SEQUENCE [LARGE SCALE GENOMIC DNA]</scope>
    <source>
        <tissue evidence="2">Muscle</tissue>
    </source>
</reference>
<sequence>MQSDSVTSPSEPAAATAQNYSSEVVSSKNFSSSPSGEVPNSQTSSSSPSSEAFRSTFLRPPHMSHLRSLCAVPVPISPPYAVAESREALLHDLGFKEPYLVAWQPVPLTFHHP</sequence>
<dbReference type="AlphaFoldDB" id="A0A5B7FVU5"/>
<dbReference type="Proteomes" id="UP000324222">
    <property type="component" value="Unassembled WGS sequence"/>
</dbReference>
<organism evidence="2 3">
    <name type="scientific">Portunus trituberculatus</name>
    <name type="common">Swimming crab</name>
    <name type="synonym">Neptunus trituberculatus</name>
    <dbReference type="NCBI Taxonomy" id="210409"/>
    <lineage>
        <taxon>Eukaryota</taxon>
        <taxon>Metazoa</taxon>
        <taxon>Ecdysozoa</taxon>
        <taxon>Arthropoda</taxon>
        <taxon>Crustacea</taxon>
        <taxon>Multicrustacea</taxon>
        <taxon>Malacostraca</taxon>
        <taxon>Eumalacostraca</taxon>
        <taxon>Eucarida</taxon>
        <taxon>Decapoda</taxon>
        <taxon>Pleocyemata</taxon>
        <taxon>Brachyura</taxon>
        <taxon>Eubrachyura</taxon>
        <taxon>Portunoidea</taxon>
        <taxon>Portunidae</taxon>
        <taxon>Portuninae</taxon>
        <taxon>Portunus</taxon>
    </lineage>
</organism>
<name>A0A5B7FVU5_PORTR</name>
<gene>
    <name evidence="2" type="ORF">E2C01_043477</name>
</gene>
<evidence type="ECO:0000313" key="3">
    <source>
        <dbReference type="Proteomes" id="UP000324222"/>
    </source>
</evidence>